<evidence type="ECO:0000256" key="5">
    <source>
        <dbReference type="ARBA" id="ARBA00022989"/>
    </source>
</evidence>
<evidence type="ECO:0000256" key="6">
    <source>
        <dbReference type="ARBA" id="ARBA00023136"/>
    </source>
</evidence>
<dbReference type="Gene3D" id="3.30.420.270">
    <property type="match status" value="1"/>
</dbReference>
<keyword evidence="7" id="KW-0813">Transport</keyword>
<keyword evidence="4 7" id="KW-0812">Transmembrane</keyword>
<dbReference type="GO" id="GO:0022857">
    <property type="term" value="F:transmembrane transporter activity"/>
    <property type="evidence" value="ECO:0007669"/>
    <property type="project" value="InterPro"/>
</dbReference>
<evidence type="ECO:0000256" key="4">
    <source>
        <dbReference type="ARBA" id="ARBA00022692"/>
    </source>
</evidence>
<organism evidence="9">
    <name type="scientific">Candidatus Kentrum sp. FW</name>
    <dbReference type="NCBI Taxonomy" id="2126338"/>
    <lineage>
        <taxon>Bacteria</taxon>
        <taxon>Pseudomonadati</taxon>
        <taxon>Pseudomonadota</taxon>
        <taxon>Gammaproteobacteria</taxon>
        <taxon>Candidatus Kentrum</taxon>
    </lineage>
</organism>
<keyword evidence="7" id="KW-0653">Protein transport</keyword>
<evidence type="ECO:0000256" key="8">
    <source>
        <dbReference type="SAM" id="Phobius"/>
    </source>
</evidence>
<reference evidence="9" key="1">
    <citation type="submission" date="2019-02" db="EMBL/GenBank/DDBJ databases">
        <authorList>
            <person name="Gruber-Vodicka R. H."/>
            <person name="Seah K. B. B."/>
        </authorList>
    </citation>
    <scope>NUCLEOTIDE SEQUENCE</scope>
    <source>
        <strain evidence="9">BECK_BZ131</strain>
    </source>
</reference>
<keyword evidence="5 8" id="KW-1133">Transmembrane helix</keyword>
<dbReference type="GO" id="GO:0015031">
    <property type="term" value="P:protein transport"/>
    <property type="evidence" value="ECO:0007669"/>
    <property type="project" value="UniProtKB-KW"/>
</dbReference>
<dbReference type="InterPro" id="IPR003400">
    <property type="entry name" value="ExbD"/>
</dbReference>
<name>A0A450TWW0_9GAMM</name>
<keyword evidence="3" id="KW-1003">Cell membrane</keyword>
<dbReference type="PANTHER" id="PTHR30558:SF3">
    <property type="entry name" value="BIOPOLYMER TRANSPORT PROTEIN EXBD-RELATED"/>
    <property type="match status" value="1"/>
</dbReference>
<protein>
    <submittedName>
        <fullName evidence="9">Outer membrane transport energization protein ExbD</fullName>
    </submittedName>
</protein>
<dbReference type="AlphaFoldDB" id="A0A450TWW0"/>
<evidence type="ECO:0000313" key="9">
    <source>
        <dbReference type="EMBL" id="VFJ73469.1"/>
    </source>
</evidence>
<comment type="subcellular location">
    <subcellularLocation>
        <location evidence="1">Cell membrane</location>
        <topology evidence="1">Single-pass membrane protein</topology>
    </subcellularLocation>
    <subcellularLocation>
        <location evidence="7">Cell membrane</location>
        <topology evidence="7">Single-pass type II membrane protein</topology>
    </subcellularLocation>
</comment>
<evidence type="ECO:0000256" key="1">
    <source>
        <dbReference type="ARBA" id="ARBA00004162"/>
    </source>
</evidence>
<accession>A0A450TWW0</accession>
<dbReference type="EMBL" id="CAADFE010000051">
    <property type="protein sequence ID" value="VFJ73469.1"/>
    <property type="molecule type" value="Genomic_DNA"/>
</dbReference>
<dbReference type="PANTHER" id="PTHR30558">
    <property type="entry name" value="EXBD MEMBRANE COMPONENT OF PMF-DRIVEN MACROMOLECULE IMPORT SYSTEM"/>
    <property type="match status" value="1"/>
</dbReference>
<sequence>MHFEETRIDDSEARILPLINVVFLLLIFFMVAGSLSVTEPFHVEPPQSASGDAGEQDVLRILLGFDGQLALDGEVVDEKTLLALIKERLASEPKPGVQLKADGRIAGNRIVLLTEDLRAAGVEELRLLTLPVKP</sequence>
<dbReference type="Pfam" id="PF02472">
    <property type="entry name" value="ExbD"/>
    <property type="match status" value="1"/>
</dbReference>
<feature type="transmembrane region" description="Helical" evidence="8">
    <location>
        <begin position="15"/>
        <end position="37"/>
    </location>
</feature>
<proteinExistence type="inferred from homology"/>
<evidence type="ECO:0000256" key="2">
    <source>
        <dbReference type="ARBA" id="ARBA00005811"/>
    </source>
</evidence>
<comment type="similarity">
    <text evidence="2 7">Belongs to the ExbD/TolR family.</text>
</comment>
<dbReference type="GO" id="GO:0005886">
    <property type="term" value="C:plasma membrane"/>
    <property type="evidence" value="ECO:0007669"/>
    <property type="project" value="UniProtKB-SubCell"/>
</dbReference>
<gene>
    <name evidence="9" type="ORF">BECKFW1821C_GA0114237_10515</name>
</gene>
<evidence type="ECO:0000256" key="7">
    <source>
        <dbReference type="RuleBase" id="RU003879"/>
    </source>
</evidence>
<keyword evidence="6 8" id="KW-0472">Membrane</keyword>
<evidence type="ECO:0000256" key="3">
    <source>
        <dbReference type="ARBA" id="ARBA00022475"/>
    </source>
</evidence>